<protein>
    <recommendedName>
        <fullName evidence="4">Tyr recombinase domain-containing protein</fullName>
    </recommendedName>
</protein>
<evidence type="ECO:0000256" key="2">
    <source>
        <dbReference type="ARBA" id="ARBA00023125"/>
    </source>
</evidence>
<comment type="similarity">
    <text evidence="1">Belongs to the 'phage' integrase family.</text>
</comment>
<evidence type="ECO:0000256" key="3">
    <source>
        <dbReference type="ARBA" id="ARBA00023172"/>
    </source>
</evidence>
<dbReference type="Gene3D" id="1.10.443.10">
    <property type="entry name" value="Intergrase catalytic core"/>
    <property type="match status" value="1"/>
</dbReference>
<dbReference type="EMBL" id="CP030850">
    <property type="protein sequence ID" value="AXE18581.1"/>
    <property type="molecule type" value="Genomic_DNA"/>
</dbReference>
<sequence>MFNPKHKFTMLKVQKISQKDSREKRIQKFSIRPFVRGSQLYLRLTYNKKNLSFSTGLSCPSSKLDAKTFSIKGNEQTTIYLQQLRTDIERVVADFRLTKRPIDLRELKKIAVLKETIHSTTPTLNACLDIFFKNDFESLSGIDYKAKTVEKKRYLVERIKRYVLEHHKNPYLKLTELKPVDGQNLVNFCKKNFGHGHNHAVLHAEFLKRTLNYAIANEWIDKNPLAFFRPKRERKEVEALSEGEILNLQQTVFHGHQYNYVKDVFLFCCYTGLSYIDVSRLDNTFFVTLKNGDKMIKIGRGKNENPCIIPLVPQALEILDKYAENEDCLSRERLLPVYANQVMNRILKEIQAICHIKLKLTTHVARKTCASYFIANGVPLTSVATMLGHKKTSTTELYYTQRTEEAVIRHIQEFKERKGLDNSKAV</sequence>
<dbReference type="OrthoDB" id="1098628at2"/>
<accession>A0A344TIW0</accession>
<evidence type="ECO:0000259" key="4">
    <source>
        <dbReference type="PROSITE" id="PS51898"/>
    </source>
</evidence>
<dbReference type="AlphaFoldDB" id="A0A344TIW0"/>
<dbReference type="Pfam" id="PF13102">
    <property type="entry name" value="Phage_int_SAM_5"/>
    <property type="match status" value="1"/>
</dbReference>
<dbReference type="GO" id="GO:0015074">
    <property type="term" value="P:DNA integration"/>
    <property type="evidence" value="ECO:0007669"/>
    <property type="project" value="InterPro"/>
</dbReference>
<dbReference type="InterPro" id="IPR013762">
    <property type="entry name" value="Integrase-like_cat_sf"/>
</dbReference>
<evidence type="ECO:0000313" key="6">
    <source>
        <dbReference type="Proteomes" id="UP000251993"/>
    </source>
</evidence>
<dbReference type="GO" id="GO:0006310">
    <property type="term" value="P:DNA recombination"/>
    <property type="evidence" value="ECO:0007669"/>
    <property type="project" value="UniProtKB-KW"/>
</dbReference>
<dbReference type="InterPro" id="IPR002104">
    <property type="entry name" value="Integrase_catalytic"/>
</dbReference>
<dbReference type="KEGG" id="run:DR864_12850"/>
<organism evidence="5 6">
    <name type="scientific">Runella rosea</name>
    <dbReference type="NCBI Taxonomy" id="2259595"/>
    <lineage>
        <taxon>Bacteria</taxon>
        <taxon>Pseudomonadati</taxon>
        <taxon>Bacteroidota</taxon>
        <taxon>Cytophagia</taxon>
        <taxon>Cytophagales</taxon>
        <taxon>Spirosomataceae</taxon>
        <taxon>Runella</taxon>
    </lineage>
</organism>
<dbReference type="InterPro" id="IPR050090">
    <property type="entry name" value="Tyrosine_recombinase_XerCD"/>
</dbReference>
<dbReference type="GO" id="GO:0003677">
    <property type="term" value="F:DNA binding"/>
    <property type="evidence" value="ECO:0007669"/>
    <property type="project" value="UniProtKB-KW"/>
</dbReference>
<name>A0A344TIW0_9BACT</name>
<dbReference type="Pfam" id="PF17293">
    <property type="entry name" value="Arm-DNA-bind_5"/>
    <property type="match status" value="1"/>
</dbReference>
<dbReference type="SUPFAM" id="SSF56349">
    <property type="entry name" value="DNA breaking-rejoining enzymes"/>
    <property type="match status" value="1"/>
</dbReference>
<evidence type="ECO:0000256" key="1">
    <source>
        <dbReference type="ARBA" id="ARBA00008857"/>
    </source>
</evidence>
<dbReference type="PANTHER" id="PTHR30349:SF64">
    <property type="entry name" value="PROPHAGE INTEGRASE INTD-RELATED"/>
    <property type="match status" value="1"/>
</dbReference>
<proteinExistence type="inferred from homology"/>
<dbReference type="Pfam" id="PF00589">
    <property type="entry name" value="Phage_integrase"/>
    <property type="match status" value="1"/>
</dbReference>
<dbReference type="Gene3D" id="1.10.150.130">
    <property type="match status" value="1"/>
</dbReference>
<dbReference type="PANTHER" id="PTHR30349">
    <property type="entry name" value="PHAGE INTEGRASE-RELATED"/>
    <property type="match status" value="1"/>
</dbReference>
<dbReference type="Proteomes" id="UP000251993">
    <property type="component" value="Chromosome"/>
</dbReference>
<dbReference type="InterPro" id="IPR010998">
    <property type="entry name" value="Integrase_recombinase_N"/>
</dbReference>
<dbReference type="CDD" id="cd01185">
    <property type="entry name" value="INTN1_C_like"/>
    <property type="match status" value="1"/>
</dbReference>
<feature type="domain" description="Tyr recombinase" evidence="4">
    <location>
        <begin position="235"/>
        <end position="412"/>
    </location>
</feature>
<keyword evidence="3" id="KW-0233">DNA recombination</keyword>
<dbReference type="InterPro" id="IPR011010">
    <property type="entry name" value="DNA_brk_join_enz"/>
</dbReference>
<keyword evidence="6" id="KW-1185">Reference proteome</keyword>
<reference evidence="5 6" key="1">
    <citation type="submission" date="2018-07" db="EMBL/GenBank/DDBJ databases">
        <title>Genome sequencing of Runella.</title>
        <authorList>
            <person name="Baek M.-G."/>
            <person name="Yi H."/>
        </authorList>
    </citation>
    <scope>NUCLEOTIDE SEQUENCE [LARGE SCALE GENOMIC DNA]</scope>
    <source>
        <strain evidence="5 6">HYN0085</strain>
    </source>
</reference>
<dbReference type="PROSITE" id="PS51898">
    <property type="entry name" value="TYR_RECOMBINASE"/>
    <property type="match status" value="1"/>
</dbReference>
<dbReference type="InterPro" id="IPR035386">
    <property type="entry name" value="Arm-DNA-bind_5"/>
</dbReference>
<dbReference type="InterPro" id="IPR025269">
    <property type="entry name" value="SAM-like_dom"/>
</dbReference>
<evidence type="ECO:0000313" key="5">
    <source>
        <dbReference type="EMBL" id="AXE18581.1"/>
    </source>
</evidence>
<keyword evidence="2" id="KW-0238">DNA-binding</keyword>
<gene>
    <name evidence="5" type="ORF">DR864_12850</name>
</gene>